<dbReference type="AlphaFoldDB" id="A0A5C5V9S8"/>
<keyword evidence="2" id="KW-1185">Reference proteome</keyword>
<evidence type="ECO:0008006" key="3">
    <source>
        <dbReference type="Google" id="ProtNLM"/>
    </source>
</evidence>
<organism evidence="1 2">
    <name type="scientific">Blastopirellula retiformator</name>
    <dbReference type="NCBI Taxonomy" id="2527970"/>
    <lineage>
        <taxon>Bacteria</taxon>
        <taxon>Pseudomonadati</taxon>
        <taxon>Planctomycetota</taxon>
        <taxon>Planctomycetia</taxon>
        <taxon>Pirellulales</taxon>
        <taxon>Pirellulaceae</taxon>
        <taxon>Blastopirellula</taxon>
    </lineage>
</organism>
<reference evidence="1 2" key="1">
    <citation type="submission" date="2019-02" db="EMBL/GenBank/DDBJ databases">
        <title>Deep-cultivation of Planctomycetes and their phenomic and genomic characterization uncovers novel biology.</title>
        <authorList>
            <person name="Wiegand S."/>
            <person name="Jogler M."/>
            <person name="Boedeker C."/>
            <person name="Pinto D."/>
            <person name="Vollmers J."/>
            <person name="Rivas-Marin E."/>
            <person name="Kohn T."/>
            <person name="Peeters S.H."/>
            <person name="Heuer A."/>
            <person name="Rast P."/>
            <person name="Oberbeckmann S."/>
            <person name="Bunk B."/>
            <person name="Jeske O."/>
            <person name="Meyerdierks A."/>
            <person name="Storesund J.E."/>
            <person name="Kallscheuer N."/>
            <person name="Luecker S."/>
            <person name="Lage O.M."/>
            <person name="Pohl T."/>
            <person name="Merkel B.J."/>
            <person name="Hornburger P."/>
            <person name="Mueller R.-W."/>
            <person name="Bruemmer F."/>
            <person name="Labrenz M."/>
            <person name="Spormann A.M."/>
            <person name="Op Den Camp H."/>
            <person name="Overmann J."/>
            <person name="Amann R."/>
            <person name="Jetten M.S.M."/>
            <person name="Mascher T."/>
            <person name="Medema M.H."/>
            <person name="Devos D.P."/>
            <person name="Kaster A.-K."/>
            <person name="Ovreas L."/>
            <person name="Rohde M."/>
            <person name="Galperin M.Y."/>
            <person name="Jogler C."/>
        </authorList>
    </citation>
    <scope>NUCLEOTIDE SEQUENCE [LARGE SCALE GENOMIC DNA]</scope>
    <source>
        <strain evidence="1 2">Enr8</strain>
    </source>
</reference>
<evidence type="ECO:0000313" key="1">
    <source>
        <dbReference type="EMBL" id="TWT34693.1"/>
    </source>
</evidence>
<dbReference type="Proteomes" id="UP000318878">
    <property type="component" value="Unassembled WGS sequence"/>
</dbReference>
<comment type="caution">
    <text evidence="1">The sequence shown here is derived from an EMBL/GenBank/DDBJ whole genome shotgun (WGS) entry which is preliminary data.</text>
</comment>
<name>A0A5C5V9S8_9BACT</name>
<dbReference type="RefSeq" id="WP_146431165.1">
    <property type="nucleotide sequence ID" value="NZ_SJPF01000002.1"/>
</dbReference>
<dbReference type="EMBL" id="SJPF01000002">
    <property type="protein sequence ID" value="TWT34693.1"/>
    <property type="molecule type" value="Genomic_DNA"/>
</dbReference>
<accession>A0A5C5V9S8</accession>
<sequence length="147" mass="15919">MPSAFETIWDAVYAQILDLELEGVSGENVRQQQWPFNPSSGEMTSGIFVCPVTETLASEGSNARSEIGYGFEVCLVAASNQTLGKQALGTLLIWREAIRRAFHDKSPITAGGVVRTRCEPGKVALPAAFAKQYDASALIIRCFAYEG</sequence>
<proteinExistence type="predicted"/>
<protein>
    <recommendedName>
        <fullName evidence="3">DUF3168 domain-containing protein</fullName>
    </recommendedName>
</protein>
<evidence type="ECO:0000313" key="2">
    <source>
        <dbReference type="Proteomes" id="UP000318878"/>
    </source>
</evidence>
<dbReference type="OrthoDB" id="280112at2"/>
<gene>
    <name evidence="1" type="ORF">Enr8_21060</name>
</gene>